<evidence type="ECO:0000313" key="11">
    <source>
        <dbReference type="Ensembl" id="ENSORLP00000022903.2"/>
    </source>
</evidence>
<comment type="subunit">
    <text evidence="9">Component of the dolichol-phosphate mannose (DPM) synthase complex composed of DPM1, DPM2 and DPM3; in the complex interacts directly with DPM3. Component of the glycosylphosphatidylinositol-N-acetylglucosaminyltransferase (GPI-GnT) complex composed at least by PIGA, PIGC, PIGH, PIGP, PIGQ, PIGY and DPM2. Interacts with PIGA, PIGC and PIGQ.</text>
</comment>
<evidence type="ECO:0000256" key="1">
    <source>
        <dbReference type="ARBA" id="ARBA00004477"/>
    </source>
</evidence>
<dbReference type="InParanoid" id="H2MVQ5"/>
<comment type="function">
    <text evidence="8">Regulates the biosynthesis of dolichol phosphate-mannose. Regulatory subunit of the dolichol-phosphate mannose (DPM) synthase complex; essential for the ER localization and stable expression of DPM1. Part of the glycosylphosphatidylinositol-N-acetylglucosaminyltransferase (GPI-GnT) complex that catalyzes the transfer of N-acetylglucosamine from UDP-N-acetylglucosamine to phosphatidylinositol and participates in the first step of GPI biosynthesis. May act by regulating the GPI-GNT complex.</text>
</comment>
<dbReference type="Pfam" id="PF07297">
    <property type="entry name" value="DPM2"/>
    <property type="match status" value="1"/>
</dbReference>
<keyword evidence="5 10" id="KW-0256">Endoplasmic reticulum</keyword>
<dbReference type="AlphaFoldDB" id="H2MVQ5"/>
<evidence type="ECO:0000256" key="2">
    <source>
        <dbReference type="ARBA" id="ARBA00005478"/>
    </source>
</evidence>
<dbReference type="Ensembl" id="ENSORLT00000022904.2">
    <property type="protein sequence ID" value="ENSORLP00000022903.2"/>
    <property type="gene ID" value="ENSORLG00000018289.2"/>
</dbReference>
<dbReference type="GO" id="GO:0030234">
    <property type="term" value="F:enzyme regulator activity"/>
    <property type="evidence" value="ECO:0000318"/>
    <property type="project" value="GO_Central"/>
</dbReference>
<organism evidence="11 12">
    <name type="scientific">Oryzias latipes</name>
    <name type="common">Japanese rice fish</name>
    <name type="synonym">Japanese killifish</name>
    <dbReference type="NCBI Taxonomy" id="8090"/>
    <lineage>
        <taxon>Eukaryota</taxon>
        <taxon>Metazoa</taxon>
        <taxon>Chordata</taxon>
        <taxon>Craniata</taxon>
        <taxon>Vertebrata</taxon>
        <taxon>Euteleostomi</taxon>
        <taxon>Actinopterygii</taxon>
        <taxon>Neopterygii</taxon>
        <taxon>Teleostei</taxon>
        <taxon>Neoteleostei</taxon>
        <taxon>Acanthomorphata</taxon>
        <taxon>Ovalentaria</taxon>
        <taxon>Atherinomorphae</taxon>
        <taxon>Beloniformes</taxon>
        <taxon>Adrianichthyidae</taxon>
        <taxon>Oryziinae</taxon>
        <taxon>Oryzias</taxon>
    </lineage>
</organism>
<keyword evidence="7 10" id="KW-0472">Membrane</keyword>
<evidence type="ECO:0000256" key="7">
    <source>
        <dbReference type="ARBA" id="ARBA00023136"/>
    </source>
</evidence>
<dbReference type="STRING" id="8090.ENSORLP00000022903"/>
<dbReference type="InterPro" id="IPR009914">
    <property type="entry name" value="DPM2"/>
</dbReference>
<dbReference type="GO" id="GO:0005783">
    <property type="term" value="C:endoplasmic reticulum"/>
    <property type="evidence" value="ECO:0000318"/>
    <property type="project" value="GO_Central"/>
</dbReference>
<keyword evidence="4 10" id="KW-0812">Transmembrane</keyword>
<evidence type="ECO:0000256" key="10">
    <source>
        <dbReference type="RuleBase" id="RU365084"/>
    </source>
</evidence>
<keyword evidence="12" id="KW-1185">Reference proteome</keyword>
<dbReference type="GO" id="GO:0033185">
    <property type="term" value="C:dolichol-phosphate-mannose synthase complex"/>
    <property type="evidence" value="ECO:0000318"/>
    <property type="project" value="GO_Central"/>
</dbReference>
<dbReference type="Proteomes" id="UP000001038">
    <property type="component" value="Chromosome 12"/>
</dbReference>
<dbReference type="GeneTree" id="ENSGT00390000001098"/>
<dbReference type="GO" id="GO:0006488">
    <property type="term" value="P:dolichol-linked oligosaccharide biosynthetic process"/>
    <property type="evidence" value="ECO:0000318"/>
    <property type="project" value="GO_Central"/>
</dbReference>
<evidence type="ECO:0000256" key="9">
    <source>
        <dbReference type="ARBA" id="ARBA00046896"/>
    </source>
</evidence>
<dbReference type="UniPathway" id="UPA00378"/>
<protein>
    <recommendedName>
        <fullName evidence="3 10">Dolichol phosphate-mannose biosynthesis regulatory protein</fullName>
    </recommendedName>
</protein>
<dbReference type="Bgee" id="ENSORLG00000018289">
    <property type="expression patterns" value="Expressed in mesonephros and 14 other cell types or tissues"/>
</dbReference>
<dbReference type="GO" id="GO:0005789">
    <property type="term" value="C:endoplasmic reticulum membrane"/>
    <property type="evidence" value="ECO:0007669"/>
    <property type="project" value="UniProtKB-SubCell"/>
</dbReference>
<accession>H2MVQ5</accession>
<reference evidence="11 12" key="1">
    <citation type="journal article" date="2007" name="Nature">
        <title>The medaka draft genome and insights into vertebrate genome evolution.</title>
        <authorList>
            <person name="Kasahara M."/>
            <person name="Naruse K."/>
            <person name="Sasaki S."/>
            <person name="Nakatani Y."/>
            <person name="Qu W."/>
            <person name="Ahsan B."/>
            <person name="Yamada T."/>
            <person name="Nagayasu Y."/>
            <person name="Doi K."/>
            <person name="Kasai Y."/>
            <person name="Jindo T."/>
            <person name="Kobayashi D."/>
            <person name="Shimada A."/>
            <person name="Toyoda A."/>
            <person name="Kuroki Y."/>
            <person name="Fujiyama A."/>
            <person name="Sasaki T."/>
            <person name="Shimizu A."/>
            <person name="Asakawa S."/>
            <person name="Shimizu N."/>
            <person name="Hashimoto S."/>
            <person name="Yang J."/>
            <person name="Lee Y."/>
            <person name="Matsushima K."/>
            <person name="Sugano S."/>
            <person name="Sakaizumi M."/>
            <person name="Narita T."/>
            <person name="Ohishi K."/>
            <person name="Haga S."/>
            <person name="Ohta F."/>
            <person name="Nomoto H."/>
            <person name="Nogata K."/>
            <person name="Morishita T."/>
            <person name="Endo T."/>
            <person name="Shin-I T."/>
            <person name="Takeda H."/>
            <person name="Morishita S."/>
            <person name="Kohara Y."/>
        </authorList>
    </citation>
    <scope>NUCLEOTIDE SEQUENCE [LARGE SCALE GENOMIC DNA]</scope>
    <source>
        <strain evidence="11 12">Hd-rR</strain>
    </source>
</reference>
<keyword evidence="6 10" id="KW-1133">Transmembrane helix</keyword>
<feature type="transmembrane region" description="Helical" evidence="10">
    <location>
        <begin position="95"/>
        <end position="118"/>
    </location>
</feature>
<dbReference type="eggNOG" id="KOG3488">
    <property type="taxonomic scope" value="Eukaryota"/>
</dbReference>
<evidence type="ECO:0000313" key="12">
    <source>
        <dbReference type="Proteomes" id="UP000001038"/>
    </source>
</evidence>
<sequence length="170" mass="18775">MNLNTNPKVIKNIPFQMARMSKRQLFAASGIPQDRKCKKQQNQAGRFSICHVTPDQQGAVTGLSPAAAAGHKPTGKTEVTWFYRLSTMATGVDQAVGMGLVLFSLALFSYYSVWVVVLPFMDGDHMLQQYFLPREYSVILPGIAAVVLLLMIGAFTAAVVWMNHKPKKVD</sequence>
<proteinExistence type="inferred from homology"/>
<comment type="pathway">
    <text evidence="10">Protein modification; protein glycosylation.</text>
</comment>
<evidence type="ECO:0000256" key="3">
    <source>
        <dbReference type="ARBA" id="ARBA00018157"/>
    </source>
</evidence>
<dbReference type="HOGENOM" id="CLU_150144_2_1_1"/>
<reference evidence="11" key="2">
    <citation type="submission" date="2025-08" db="UniProtKB">
        <authorList>
            <consortium name="Ensembl"/>
        </authorList>
    </citation>
    <scope>IDENTIFICATION</scope>
    <source>
        <strain evidence="11">Hd-rR</strain>
    </source>
</reference>
<reference evidence="11" key="3">
    <citation type="submission" date="2025-09" db="UniProtKB">
        <authorList>
            <consortium name="Ensembl"/>
        </authorList>
    </citation>
    <scope>IDENTIFICATION</scope>
    <source>
        <strain evidence="11">Hd-rR</strain>
    </source>
</reference>
<evidence type="ECO:0000256" key="6">
    <source>
        <dbReference type="ARBA" id="ARBA00022989"/>
    </source>
</evidence>
<dbReference type="PANTHER" id="PTHR15039:SF11">
    <property type="entry name" value="DOLICHOL PHOSPHATE-MANNOSE BIOSYNTHESIS REGULATORY PROTEIN"/>
    <property type="match status" value="1"/>
</dbReference>
<comment type="similarity">
    <text evidence="2 10">Belongs to the DPM2 family.</text>
</comment>
<comment type="function">
    <text evidence="10">Regulatory subunit of the dolichol-phosphate mannose (DPM) synthase complex; essential for the ER localization.</text>
</comment>
<dbReference type="PANTHER" id="PTHR15039">
    <property type="entry name" value="DOLICHOL PHOSPHATE-MANNOSE BIOSYNTHESIS REGULATORY PROTEIN"/>
    <property type="match status" value="1"/>
</dbReference>
<feature type="transmembrane region" description="Helical" evidence="10">
    <location>
        <begin position="138"/>
        <end position="161"/>
    </location>
</feature>
<evidence type="ECO:0000256" key="4">
    <source>
        <dbReference type="ARBA" id="ARBA00022692"/>
    </source>
</evidence>
<comment type="subcellular location">
    <subcellularLocation>
        <location evidence="1 10">Endoplasmic reticulum membrane</location>
        <topology evidence="1 10">Multi-pass membrane protein</topology>
    </subcellularLocation>
</comment>
<name>H2MVQ5_ORYLA</name>
<dbReference type="GO" id="GO:0180047">
    <property type="term" value="P:dolichol phosphate mannose biosynthetic process"/>
    <property type="evidence" value="ECO:0007669"/>
    <property type="project" value="InterPro"/>
</dbReference>
<evidence type="ECO:0000256" key="8">
    <source>
        <dbReference type="ARBA" id="ARBA00045174"/>
    </source>
</evidence>
<evidence type="ECO:0000256" key="5">
    <source>
        <dbReference type="ARBA" id="ARBA00022824"/>
    </source>
</evidence>